<dbReference type="OrthoDB" id="191037at2759"/>
<dbReference type="InterPro" id="IPR004119">
    <property type="entry name" value="EcKL"/>
</dbReference>
<dbReference type="AlphaFoldDB" id="A0A6P3XUY5"/>
<dbReference type="KEGG" id="dqu:106748410"/>
<dbReference type="InterPro" id="IPR015897">
    <property type="entry name" value="CHK_kinase-like"/>
</dbReference>
<dbReference type="SMART" id="SM00587">
    <property type="entry name" value="CHK"/>
    <property type="match status" value="1"/>
</dbReference>
<sequence length="412" mass="48837">MGDEYQLKTIELRELQPLLRRTFDDRLIVVRYTTKNLLPPGENYGSTILSVHAVIKRDDDADEEDLHLVAKMSPPTNYQRNMFDSPFTFKKEIFMYENILPYYNQLEREAGLREDELFDILPKYYQSRMSLDPEIEFDDDAVILMENLTARDYYVGVRAKGYDLEHSRVAIRAMARFHALGMATKEKRPEHFEMLKKRAKCLDFKVKDFEDVHNVMLNKMQEDPDIAVHIDRCKAVLDTAIDETNSLFTATPDEPWSSIIHSDFWVNNIMFHRDEEGRVDDVKFVDFQNYLFLSPVREMVFYLFSSTTEEVQENHIDELIDLYHETLISVLERMDCDTRPYSRKEFDAKLPGDAKLEFTHVCFMLKVLTLDTKETEFNYDKIKNIMVSYRGNDVLLQRLRIVVLYYVKHNWI</sequence>
<dbReference type="Gene3D" id="3.90.1200.10">
    <property type="match status" value="1"/>
</dbReference>
<dbReference type="SUPFAM" id="SSF56112">
    <property type="entry name" value="Protein kinase-like (PK-like)"/>
    <property type="match status" value="1"/>
</dbReference>
<dbReference type="GeneID" id="106748410"/>
<evidence type="ECO:0000313" key="3">
    <source>
        <dbReference type="RefSeq" id="XP_014482365.1"/>
    </source>
</evidence>
<dbReference type="PANTHER" id="PTHR11012">
    <property type="entry name" value="PROTEIN KINASE-LIKE DOMAIN-CONTAINING"/>
    <property type="match status" value="1"/>
</dbReference>
<accession>A0A6P3XUY5</accession>
<dbReference type="RefSeq" id="XP_014482365.1">
    <property type="nucleotide sequence ID" value="XM_014626879.1"/>
</dbReference>
<name>A0A6P3XUY5_DINQU</name>
<dbReference type="InterPro" id="IPR011009">
    <property type="entry name" value="Kinase-like_dom_sf"/>
</dbReference>
<evidence type="ECO:0000259" key="1">
    <source>
        <dbReference type="SMART" id="SM00587"/>
    </source>
</evidence>
<protein>
    <submittedName>
        <fullName evidence="3">Uncharacterized protein LOC106748410</fullName>
    </submittedName>
</protein>
<feature type="domain" description="CHK kinase-like" evidence="1">
    <location>
        <begin position="143"/>
        <end position="333"/>
    </location>
</feature>
<reference evidence="3" key="1">
    <citation type="submission" date="2025-08" db="UniProtKB">
        <authorList>
            <consortium name="RefSeq"/>
        </authorList>
    </citation>
    <scope>IDENTIFICATION</scope>
</reference>
<dbReference type="PANTHER" id="PTHR11012:SF55">
    <property type="entry name" value="BHLH DOMAIN-CONTAINING PROTEIN"/>
    <property type="match status" value="1"/>
</dbReference>
<keyword evidence="2" id="KW-1185">Reference proteome</keyword>
<dbReference type="Proteomes" id="UP000515204">
    <property type="component" value="Unplaced"/>
</dbReference>
<organism evidence="2 3">
    <name type="scientific">Dinoponera quadriceps</name>
    <name type="common">South American ant</name>
    <dbReference type="NCBI Taxonomy" id="609295"/>
    <lineage>
        <taxon>Eukaryota</taxon>
        <taxon>Metazoa</taxon>
        <taxon>Ecdysozoa</taxon>
        <taxon>Arthropoda</taxon>
        <taxon>Hexapoda</taxon>
        <taxon>Insecta</taxon>
        <taxon>Pterygota</taxon>
        <taxon>Neoptera</taxon>
        <taxon>Endopterygota</taxon>
        <taxon>Hymenoptera</taxon>
        <taxon>Apocrita</taxon>
        <taxon>Aculeata</taxon>
        <taxon>Formicoidea</taxon>
        <taxon>Formicidae</taxon>
        <taxon>Ponerinae</taxon>
        <taxon>Ponerini</taxon>
        <taxon>Dinoponera</taxon>
    </lineage>
</organism>
<evidence type="ECO:0000313" key="2">
    <source>
        <dbReference type="Proteomes" id="UP000515204"/>
    </source>
</evidence>
<gene>
    <name evidence="3" type="primary">LOC106748410</name>
</gene>
<dbReference type="Pfam" id="PF02958">
    <property type="entry name" value="EcKL"/>
    <property type="match status" value="1"/>
</dbReference>
<proteinExistence type="predicted"/>